<dbReference type="Proteomes" id="UP000431401">
    <property type="component" value="Unassembled WGS sequence"/>
</dbReference>
<reference evidence="1 2" key="1">
    <citation type="submission" date="2019-10" db="EMBL/GenBank/DDBJ databases">
        <title>Nocardia macrotermitis sp. nov. and Nocardia aurantia sp. nov., isolated from the gut of fungus growing-termite Macrotermes natalensis.</title>
        <authorList>
            <person name="Benndorf R."/>
            <person name="Schwitalla J."/>
            <person name="Martin K."/>
            <person name="De Beer W."/>
            <person name="Kaster A.-K."/>
            <person name="Vollmers J."/>
            <person name="Poulsen M."/>
            <person name="Beemelmanns C."/>
        </authorList>
    </citation>
    <scope>NUCLEOTIDE SEQUENCE [LARGE SCALE GENOMIC DNA]</scope>
    <source>
        <strain evidence="1 2">RB56</strain>
    </source>
</reference>
<evidence type="ECO:0000313" key="1">
    <source>
        <dbReference type="EMBL" id="MQY26108.1"/>
    </source>
</evidence>
<sequence>MRPNVRHIHIELGALRLDFQAGAEQAQSVADELAASFSELDLSVVVDDDVQPGLPFLPCSGLWD</sequence>
<organism evidence="1 2">
    <name type="scientific">Nocardia aurantia</name>
    <dbReference type="NCBI Taxonomy" id="2585199"/>
    <lineage>
        <taxon>Bacteria</taxon>
        <taxon>Bacillati</taxon>
        <taxon>Actinomycetota</taxon>
        <taxon>Actinomycetes</taxon>
        <taxon>Mycobacteriales</taxon>
        <taxon>Nocardiaceae</taxon>
        <taxon>Nocardia</taxon>
    </lineage>
</organism>
<gene>
    <name evidence="1" type="ORF">NRB56_16680</name>
</gene>
<dbReference type="EMBL" id="WEGI01000003">
    <property type="protein sequence ID" value="MQY26108.1"/>
    <property type="molecule type" value="Genomic_DNA"/>
</dbReference>
<protein>
    <submittedName>
        <fullName evidence="1">Uncharacterized protein</fullName>
    </submittedName>
</protein>
<dbReference type="AlphaFoldDB" id="A0A7K0DKC9"/>
<accession>A0A7K0DKC9</accession>
<comment type="caution">
    <text evidence="1">The sequence shown here is derived from an EMBL/GenBank/DDBJ whole genome shotgun (WGS) entry which is preliminary data.</text>
</comment>
<keyword evidence="2" id="KW-1185">Reference proteome</keyword>
<name>A0A7K0DKC9_9NOCA</name>
<proteinExistence type="predicted"/>
<evidence type="ECO:0000313" key="2">
    <source>
        <dbReference type="Proteomes" id="UP000431401"/>
    </source>
</evidence>